<dbReference type="Proteomes" id="UP000434052">
    <property type="component" value="Unassembled WGS sequence"/>
</dbReference>
<organism evidence="1 2">
    <name type="scientific">Oceanidesulfovibrio marinus</name>
    <dbReference type="NCBI Taxonomy" id="370038"/>
    <lineage>
        <taxon>Bacteria</taxon>
        <taxon>Pseudomonadati</taxon>
        <taxon>Thermodesulfobacteriota</taxon>
        <taxon>Desulfovibrionia</taxon>
        <taxon>Desulfovibrionales</taxon>
        <taxon>Desulfovibrionaceae</taxon>
        <taxon>Oceanidesulfovibrio</taxon>
    </lineage>
</organism>
<comment type="caution">
    <text evidence="1">The sequence shown here is derived from an EMBL/GenBank/DDBJ whole genome shotgun (WGS) entry which is preliminary data.</text>
</comment>
<accession>A0A6P1ZBW6</accession>
<name>A0A6P1ZBW6_9BACT</name>
<reference evidence="1 2" key="1">
    <citation type="submission" date="2018-06" db="EMBL/GenBank/DDBJ databases">
        <title>Complete genome of Desulfovibrio marinus P48SEP.</title>
        <authorList>
            <person name="Crispim J.S."/>
            <person name="Vidigal P.M.P."/>
            <person name="Silva L.C.F."/>
            <person name="Araujo L.C."/>
            <person name="Laguardia C.N."/>
            <person name="Dias R.S."/>
            <person name="Sousa M.P."/>
            <person name="Paula S.O."/>
            <person name="Silva C."/>
        </authorList>
    </citation>
    <scope>NUCLEOTIDE SEQUENCE [LARGE SCALE GENOMIC DNA]</scope>
    <source>
        <strain evidence="1 2">P48SEP</strain>
    </source>
</reference>
<gene>
    <name evidence="1" type="ORF">DQK91_21805</name>
</gene>
<evidence type="ECO:0000313" key="1">
    <source>
        <dbReference type="EMBL" id="TVM29979.1"/>
    </source>
</evidence>
<sequence>MAFTAPASVPISRLVLTDMPYALDAAARALIVVFSPRLPIVYPPPGVYIPIADVPPVVDAPIVSGDAPPISRTVFDTTSMPCPFVASTNWTEYPELLSNDTFLLTRREDDTVMVES</sequence>
<proteinExistence type="predicted"/>
<protein>
    <submittedName>
        <fullName evidence="1">Uncharacterized protein</fullName>
    </submittedName>
</protein>
<dbReference type="EMBL" id="QMIF01000034">
    <property type="protein sequence ID" value="TVM29979.1"/>
    <property type="molecule type" value="Genomic_DNA"/>
</dbReference>
<evidence type="ECO:0000313" key="2">
    <source>
        <dbReference type="Proteomes" id="UP000434052"/>
    </source>
</evidence>
<dbReference type="AlphaFoldDB" id="A0A6P1ZBW6"/>